<evidence type="ECO:0000259" key="3">
    <source>
        <dbReference type="Pfam" id="PF00535"/>
    </source>
</evidence>
<reference evidence="4 5" key="1">
    <citation type="submission" date="2012-02" db="EMBL/GenBank/DDBJ databases">
        <title>The Genome Sequence of Parabacteroides johnsonii CL02T12C29.</title>
        <authorList>
            <consortium name="The Broad Institute Genome Sequencing Platform"/>
            <person name="Earl A."/>
            <person name="Ward D."/>
            <person name="Feldgarden M."/>
            <person name="Gevers D."/>
            <person name="Zitomersky N.L."/>
            <person name="Coyne M.J."/>
            <person name="Comstock L.E."/>
            <person name="Young S.K."/>
            <person name="Zeng Q."/>
            <person name="Gargeya S."/>
            <person name="Fitzgerald M."/>
            <person name="Haas B."/>
            <person name="Abouelleil A."/>
            <person name="Alvarado L."/>
            <person name="Arachchi H.M."/>
            <person name="Berlin A."/>
            <person name="Chapman S.B."/>
            <person name="Gearin G."/>
            <person name="Goldberg J."/>
            <person name="Griggs A."/>
            <person name="Gujja S."/>
            <person name="Hansen M."/>
            <person name="Heiman D."/>
            <person name="Howarth C."/>
            <person name="Larimer J."/>
            <person name="Lui A."/>
            <person name="MacDonald P.J.P."/>
            <person name="McCowen C."/>
            <person name="Montmayeur A."/>
            <person name="Murphy C."/>
            <person name="Neiman D."/>
            <person name="Pearson M."/>
            <person name="Priest M."/>
            <person name="Roberts A."/>
            <person name="Saif S."/>
            <person name="Shea T."/>
            <person name="Sisk P."/>
            <person name="Stolte C."/>
            <person name="Sykes S."/>
            <person name="Wortman J."/>
            <person name="Nusbaum C."/>
            <person name="Birren B."/>
        </authorList>
    </citation>
    <scope>NUCLEOTIDE SEQUENCE [LARGE SCALE GENOMIC DNA]</scope>
    <source>
        <strain evidence="4 5">CL02T12C29</strain>
    </source>
</reference>
<dbReference type="PATRIC" id="fig|999419.3.peg.3821"/>
<dbReference type="HOGENOM" id="CLU_025996_25_0_10"/>
<evidence type="ECO:0000256" key="2">
    <source>
        <dbReference type="ARBA" id="ARBA00022679"/>
    </source>
</evidence>
<protein>
    <recommendedName>
        <fullName evidence="3">Glycosyltransferase 2-like domain-containing protein</fullName>
    </recommendedName>
</protein>
<evidence type="ECO:0000256" key="1">
    <source>
        <dbReference type="ARBA" id="ARBA00022676"/>
    </source>
</evidence>
<evidence type="ECO:0000313" key="4">
    <source>
        <dbReference type="EMBL" id="EKN05755.1"/>
    </source>
</evidence>
<accession>K5Z3Z7</accession>
<dbReference type="CDD" id="cd00761">
    <property type="entry name" value="Glyco_tranf_GTA_type"/>
    <property type="match status" value="1"/>
</dbReference>
<dbReference type="EMBL" id="AGZP01000036">
    <property type="protein sequence ID" value="EKN05755.1"/>
    <property type="molecule type" value="Genomic_DNA"/>
</dbReference>
<name>K5Z3Z7_9BACT</name>
<comment type="caution">
    <text evidence="4">The sequence shown here is derived from an EMBL/GenBank/DDBJ whole genome shotgun (WGS) entry which is preliminary data.</text>
</comment>
<sequence>MEKTPCISVIVPVYQVERFIRKCLDSLLSQTFKDFEVILVDDGSTDESAEICDDFCLNDSRFHVIHKKNGGVSSARNIGLKYAIGEWITFVDSDDTVDQDYLLKLHQATIGNGNEILVVQGLKIINSNSSIELRVFENQRYETENMYLVFQELHINKFGYIAGKLYRNQIIQQEHIQFDENIYFAEDLLFMLSYMRYITVLQTIDGSGYNYYMYSNQGSLSNPQRFFSFESEYACCLLYLSKIETLKNKFHIQQEALLDVYNTISDYLMIRAVKSLYLKDFRKSKTERISILKKMANEQIDFLGNYNEYCSWYHRVIIFFLSKRLYSCSDCFNCFLSMGWVLKLWILRQL</sequence>
<dbReference type="AlphaFoldDB" id="K5Z3Z7"/>
<dbReference type="SUPFAM" id="SSF53448">
    <property type="entry name" value="Nucleotide-diphospho-sugar transferases"/>
    <property type="match status" value="1"/>
</dbReference>
<dbReference type="PANTHER" id="PTHR22916:SF51">
    <property type="entry name" value="GLYCOSYLTRANSFERASE EPSH-RELATED"/>
    <property type="match status" value="1"/>
</dbReference>
<dbReference type="InterPro" id="IPR001173">
    <property type="entry name" value="Glyco_trans_2-like"/>
</dbReference>
<dbReference type="RefSeq" id="WP_008158703.1">
    <property type="nucleotide sequence ID" value="NZ_JH976469.1"/>
</dbReference>
<dbReference type="Proteomes" id="UP000001218">
    <property type="component" value="Unassembled WGS sequence"/>
</dbReference>
<dbReference type="Gene3D" id="3.90.550.10">
    <property type="entry name" value="Spore Coat Polysaccharide Biosynthesis Protein SpsA, Chain A"/>
    <property type="match status" value="1"/>
</dbReference>
<keyword evidence="2" id="KW-0808">Transferase</keyword>
<dbReference type="PANTHER" id="PTHR22916">
    <property type="entry name" value="GLYCOSYLTRANSFERASE"/>
    <property type="match status" value="1"/>
</dbReference>
<evidence type="ECO:0000313" key="5">
    <source>
        <dbReference type="Proteomes" id="UP000001218"/>
    </source>
</evidence>
<dbReference type="InterPro" id="IPR029044">
    <property type="entry name" value="Nucleotide-diphossugar_trans"/>
</dbReference>
<dbReference type="GO" id="GO:0016758">
    <property type="term" value="F:hexosyltransferase activity"/>
    <property type="evidence" value="ECO:0007669"/>
    <property type="project" value="UniProtKB-ARBA"/>
</dbReference>
<gene>
    <name evidence="4" type="ORF">HMPREF1077_03736</name>
</gene>
<organism evidence="4 5">
    <name type="scientific">Parabacteroides johnsonii CL02T12C29</name>
    <dbReference type="NCBI Taxonomy" id="999419"/>
    <lineage>
        <taxon>Bacteria</taxon>
        <taxon>Pseudomonadati</taxon>
        <taxon>Bacteroidota</taxon>
        <taxon>Bacteroidia</taxon>
        <taxon>Bacteroidales</taxon>
        <taxon>Tannerellaceae</taxon>
        <taxon>Parabacteroides</taxon>
    </lineage>
</organism>
<dbReference type="Pfam" id="PF00535">
    <property type="entry name" value="Glycos_transf_2"/>
    <property type="match status" value="1"/>
</dbReference>
<proteinExistence type="predicted"/>
<feature type="domain" description="Glycosyltransferase 2-like" evidence="3">
    <location>
        <begin position="8"/>
        <end position="159"/>
    </location>
</feature>
<dbReference type="OrthoDB" id="6307329at2"/>
<dbReference type="eggNOG" id="COG1216">
    <property type="taxonomic scope" value="Bacteria"/>
</dbReference>
<keyword evidence="1" id="KW-0328">Glycosyltransferase</keyword>